<dbReference type="PANTHER" id="PTHR45994">
    <property type="entry name" value="FI21225P1"/>
    <property type="match status" value="1"/>
</dbReference>
<keyword evidence="9" id="KW-0802">TPR repeat</keyword>
<dbReference type="OrthoDB" id="199930at2759"/>
<evidence type="ECO:0000256" key="6">
    <source>
        <dbReference type="ARBA" id="ARBA00022490"/>
    </source>
</evidence>
<keyword evidence="14" id="KW-1185">Reference proteome</keyword>
<dbReference type="SUPFAM" id="SSF48371">
    <property type="entry name" value="ARM repeat"/>
    <property type="match status" value="2"/>
</dbReference>
<dbReference type="InterPro" id="IPR011989">
    <property type="entry name" value="ARM-like"/>
</dbReference>
<evidence type="ECO:0000256" key="3">
    <source>
        <dbReference type="ARBA" id="ARBA00004556"/>
    </source>
</evidence>
<protein>
    <recommendedName>
        <fullName evidence="4">Protein unc-45 homolog B</fullName>
    </recommendedName>
</protein>
<evidence type="ECO:0000256" key="7">
    <source>
        <dbReference type="ARBA" id="ARBA00022541"/>
    </source>
</evidence>
<dbReference type="GO" id="GO:0031672">
    <property type="term" value="C:A band"/>
    <property type="evidence" value="ECO:0007669"/>
    <property type="project" value="UniProtKB-SubCell"/>
</dbReference>
<dbReference type="PANTHER" id="PTHR45994:SF1">
    <property type="entry name" value="FI21225P1"/>
    <property type="match status" value="1"/>
</dbReference>
<reference evidence="13" key="1">
    <citation type="submission" date="2022-08" db="UniProtKB">
        <authorList>
            <consortium name="EnsemblMetazoa"/>
        </authorList>
    </citation>
    <scope>IDENTIFICATION</scope>
    <source>
        <strain evidence="13">05x7-T-G4-1.051#20</strain>
    </source>
</reference>
<evidence type="ECO:0000256" key="4">
    <source>
        <dbReference type="ARBA" id="ARBA00020768"/>
    </source>
</evidence>
<dbReference type="GO" id="GO:0048471">
    <property type="term" value="C:perinuclear region of cytoplasm"/>
    <property type="evidence" value="ECO:0007669"/>
    <property type="project" value="UniProtKB-SubCell"/>
</dbReference>
<dbReference type="Gene3D" id="1.25.40.10">
    <property type="entry name" value="Tetratricopeptide repeat domain"/>
    <property type="match status" value="1"/>
</dbReference>
<dbReference type="Proteomes" id="UP000005408">
    <property type="component" value="Unassembled WGS sequence"/>
</dbReference>
<dbReference type="InterPro" id="IPR000225">
    <property type="entry name" value="Armadillo"/>
</dbReference>
<keyword evidence="7" id="KW-0517">Myogenesis</keyword>
<dbReference type="EnsemblMetazoa" id="G5138.4">
    <property type="protein sequence ID" value="G5138.4:cds"/>
    <property type="gene ID" value="G5138"/>
</dbReference>
<evidence type="ECO:0000256" key="5">
    <source>
        <dbReference type="ARBA" id="ARBA00022473"/>
    </source>
</evidence>
<dbReference type="EnsemblMetazoa" id="G5138.1">
    <property type="protein sequence ID" value="G5138.1:cds"/>
    <property type="gene ID" value="G5138"/>
</dbReference>
<comment type="subcellular location">
    <subcellularLocation>
        <location evidence="1">Cytoplasm</location>
        <location evidence="1">Myofibril</location>
        <location evidence="1">Sarcomere</location>
        <location evidence="1">A band</location>
    </subcellularLocation>
    <subcellularLocation>
        <location evidence="2">Cytoplasm</location>
        <location evidence="2">Myofibril</location>
        <location evidence="2">Sarcomere</location>
        <location evidence="2">Z line</location>
    </subcellularLocation>
    <subcellularLocation>
        <location evidence="3">Cytoplasm</location>
        <location evidence="3">Perinuclear region</location>
    </subcellularLocation>
</comment>
<dbReference type="GO" id="GO:0030018">
    <property type="term" value="C:Z disc"/>
    <property type="evidence" value="ECO:0007669"/>
    <property type="project" value="UniProtKB-SubCell"/>
</dbReference>
<dbReference type="PROSITE" id="PS50176">
    <property type="entry name" value="ARM_REPEAT"/>
    <property type="match status" value="1"/>
</dbReference>
<dbReference type="EnsemblMetazoa" id="G5138.2">
    <property type="protein sequence ID" value="G5138.2:cds"/>
    <property type="gene ID" value="G5138"/>
</dbReference>
<evidence type="ECO:0000256" key="8">
    <source>
        <dbReference type="ARBA" id="ARBA00022782"/>
    </source>
</evidence>
<dbReference type="InterPro" id="IPR024660">
    <property type="entry name" value="UCS_central_dom"/>
</dbReference>
<keyword evidence="10" id="KW-0143">Chaperone</keyword>
<dbReference type="Gene3D" id="1.25.10.10">
    <property type="entry name" value="Leucine-rich Repeat Variant"/>
    <property type="match status" value="2"/>
</dbReference>
<organism evidence="13 14">
    <name type="scientific">Magallana gigas</name>
    <name type="common">Pacific oyster</name>
    <name type="synonym">Crassostrea gigas</name>
    <dbReference type="NCBI Taxonomy" id="29159"/>
    <lineage>
        <taxon>Eukaryota</taxon>
        <taxon>Metazoa</taxon>
        <taxon>Spiralia</taxon>
        <taxon>Lophotrochozoa</taxon>
        <taxon>Mollusca</taxon>
        <taxon>Bivalvia</taxon>
        <taxon>Autobranchia</taxon>
        <taxon>Pteriomorphia</taxon>
        <taxon>Ostreida</taxon>
        <taxon>Ostreoidea</taxon>
        <taxon>Ostreidae</taxon>
        <taxon>Magallana</taxon>
    </lineage>
</organism>
<sequence>MPTITEVPDFNSLKEEGNTLFKEGKIAEALDVYTKALGIVDIKNGDKAVILKNRAACHLKEEDYQAVIDDCSAALEITPNDPKALYRRCQAYEHLGKVEDAYKDAAAIIKVDPKNTAVQPILQRLNPIIQEKVKQQNSTSAKVAQMFDLVFDPKTDKEQRLQACNNLIVLAREEAGAKSICEGSPSGLDKLLQLLQEKDVDINQAAIRTLSCLTADSQERSYLVLDKMGLQKMVTFMSVKHDGLCTSTALLIQNLITAISAVPEYRKKVQHYQDERKKGNPCRYPQFELSEKQTEFIDNVFKSLVKMLQSSKVSGNGRDSAMELIIKNMLRSDGVQWTKKFLDTDGIEGLLTIASAIPQHETCNIEITENSKYHASVALAKIYDDLASDKERDIFREQCSAFFKELFGDSLFESKVEAIKCISSLLQGPYEVGNIILGFDGVTQIMLALANSDNPLHQQLAVEAIVHSASKKDKCAGLLNDAVPVLKKLYQESIDTVKVRALVGLCKLGSFGGSDASHRPMQDGSTLALAKACRKFLNDPNKSVDLRRWGTEGLAYLTLDAEVKEELINDTSALRSLIDVVAKADKNILYPAASVFVNLTNSYEKPDIMPEMIELAKYSKQHVPEEHEKDKPEPVKQRVHKLAKAGVVTALVAIATTDSPNTREQVSRIFSAITAEEDLRGIVVQQGGAKTLVDLSTKNNTDAGKILASWSLARITITANPETTFPGQRIYEVVRPLISLLHVDRTALQNFEALLALTNLASLNDSLRKKIVAEKGLASIEHYMTEDHEMLRRAGTECMCNMVMNEQVAKTFEAENDRLKLIVLYCGDEDELVVRAATGALAMLTHSEKICRKVLEVKPWQEILLSTVVSENVEIQHRGCYVLRNMLSVDKAMAEKVIEGQMLEVLMALSILEDPQKEVVKKCAASCLEICVKYELIKPKE</sequence>
<evidence type="ECO:0000256" key="9">
    <source>
        <dbReference type="ARBA" id="ARBA00022803"/>
    </source>
</evidence>
<feature type="domain" description="UNC-45/Cro1/She4 central" evidence="12">
    <location>
        <begin position="359"/>
        <end position="508"/>
    </location>
</feature>
<keyword evidence="5" id="KW-0217">Developmental protein</keyword>
<accession>A0A8W8N3J7</accession>
<evidence type="ECO:0000256" key="1">
    <source>
        <dbReference type="ARBA" id="ARBA00004161"/>
    </source>
</evidence>
<feature type="repeat" description="ARM" evidence="11">
    <location>
        <begin position="186"/>
        <end position="224"/>
    </location>
</feature>
<evidence type="ECO:0000313" key="13">
    <source>
        <dbReference type="EnsemblMetazoa" id="G5138.3:cds"/>
    </source>
</evidence>
<name>A0A8W8N3J7_MAGGI</name>
<dbReference type="InterPro" id="IPR011990">
    <property type="entry name" value="TPR-like_helical_dom_sf"/>
</dbReference>
<evidence type="ECO:0000313" key="14">
    <source>
        <dbReference type="Proteomes" id="UP000005408"/>
    </source>
</evidence>
<dbReference type="GO" id="GO:0030154">
    <property type="term" value="P:cell differentiation"/>
    <property type="evidence" value="ECO:0007669"/>
    <property type="project" value="UniProtKB-KW"/>
</dbReference>
<evidence type="ECO:0000256" key="11">
    <source>
        <dbReference type="PROSITE-ProRule" id="PRU00259"/>
    </source>
</evidence>
<dbReference type="SMART" id="SM00028">
    <property type="entry name" value="TPR"/>
    <property type="match status" value="3"/>
</dbReference>
<dbReference type="Pfam" id="PF14559">
    <property type="entry name" value="TPR_19"/>
    <property type="match status" value="1"/>
</dbReference>
<dbReference type="Pfam" id="PF11701">
    <property type="entry name" value="UNC45-central"/>
    <property type="match status" value="1"/>
</dbReference>
<dbReference type="InterPro" id="IPR016024">
    <property type="entry name" value="ARM-type_fold"/>
</dbReference>
<dbReference type="FunFam" id="1.25.40.10:FF:000025">
    <property type="entry name" value="Unc-45 myosin chaperone B"/>
    <property type="match status" value="1"/>
</dbReference>
<evidence type="ECO:0000256" key="10">
    <source>
        <dbReference type="ARBA" id="ARBA00023186"/>
    </source>
</evidence>
<dbReference type="InterPro" id="IPR019734">
    <property type="entry name" value="TPR_rpt"/>
</dbReference>
<keyword evidence="6" id="KW-0963">Cytoplasm</keyword>
<dbReference type="AlphaFoldDB" id="A0A8W8N3J7"/>
<dbReference type="SUPFAM" id="SSF48452">
    <property type="entry name" value="TPR-like"/>
    <property type="match status" value="1"/>
</dbReference>
<dbReference type="EnsemblMetazoa" id="G5138.3">
    <property type="protein sequence ID" value="G5138.3:cds"/>
    <property type="gene ID" value="G5138"/>
</dbReference>
<evidence type="ECO:0000256" key="2">
    <source>
        <dbReference type="ARBA" id="ARBA00004216"/>
    </source>
</evidence>
<dbReference type="GO" id="GO:0007517">
    <property type="term" value="P:muscle organ development"/>
    <property type="evidence" value="ECO:0007669"/>
    <property type="project" value="UniProtKB-KW"/>
</dbReference>
<dbReference type="OMA" id="LDQKHED"/>
<evidence type="ECO:0000259" key="12">
    <source>
        <dbReference type="Pfam" id="PF11701"/>
    </source>
</evidence>
<dbReference type="EnsemblMetazoa" id="G5138.5">
    <property type="protein sequence ID" value="G5138.5:cds"/>
    <property type="gene ID" value="G5138"/>
</dbReference>
<proteinExistence type="predicted"/>
<keyword evidence="8" id="KW-0221">Differentiation</keyword>
<dbReference type="GO" id="GO:0051879">
    <property type="term" value="F:Hsp90 protein binding"/>
    <property type="evidence" value="ECO:0007669"/>
    <property type="project" value="TreeGrafter"/>
</dbReference>